<proteinExistence type="predicted"/>
<protein>
    <submittedName>
        <fullName evidence="2">Uncharacterized protein</fullName>
    </submittedName>
</protein>
<feature type="transmembrane region" description="Helical" evidence="1">
    <location>
        <begin position="114"/>
        <end position="131"/>
    </location>
</feature>
<evidence type="ECO:0000256" key="1">
    <source>
        <dbReference type="SAM" id="Phobius"/>
    </source>
</evidence>
<keyword evidence="3" id="KW-1185">Reference proteome</keyword>
<comment type="caution">
    <text evidence="2">The sequence shown here is derived from an EMBL/GenBank/DDBJ whole genome shotgun (WGS) entry which is preliminary data.</text>
</comment>
<feature type="transmembrane region" description="Helical" evidence="1">
    <location>
        <begin position="88"/>
        <end position="107"/>
    </location>
</feature>
<sequence>MELYFRFISLLFWPIYWYKWIVITIENYNYILFYIYLAVDNLFIVLLIIWYLRKKIESKRYFLFALSMSITYLITLSSFMIFKTNIMLLYAQIIMCIVLIAVSWKLIKREYNDIGVVGILAGALILILTYFY</sequence>
<feature type="transmembrane region" description="Helical" evidence="1">
    <location>
        <begin position="7"/>
        <end position="25"/>
    </location>
</feature>
<dbReference type="AlphaFoldDB" id="A0A2P7Q227"/>
<gene>
    <name evidence="2" type="ORF">UF10_04730</name>
</gene>
<dbReference type="EMBL" id="JYGE01000003">
    <property type="protein sequence ID" value="PSJ32000.1"/>
    <property type="molecule type" value="Genomic_DNA"/>
</dbReference>
<feature type="transmembrane region" description="Helical" evidence="1">
    <location>
        <begin position="31"/>
        <end position="52"/>
    </location>
</feature>
<keyword evidence="1" id="KW-1133">Transmembrane helix</keyword>
<keyword evidence="1" id="KW-0472">Membrane</keyword>
<reference evidence="2" key="1">
    <citation type="thesis" date="2015" institute="Rutgers" country="The State University of New Jersey, 14 College Farm Rd., New Brunswick, NJ, USA">
        <title>Ammonia toxicity in bacteria and its implications for treatment of and resource recovery from highly nitrogenous organic wastes.</title>
        <authorList>
            <person name="Luther A.K."/>
        </authorList>
    </citation>
    <scope>NUCLEOTIDE SEQUENCE</scope>
    <source>
        <strain evidence="2">RT-10B</strain>
    </source>
</reference>
<keyword evidence="1" id="KW-0812">Transmembrane</keyword>
<dbReference type="Proteomes" id="UP000241434">
    <property type="component" value="Unassembled WGS sequence"/>
</dbReference>
<accession>A0A2P7Q227</accession>
<evidence type="ECO:0000313" key="3">
    <source>
        <dbReference type="Proteomes" id="UP000241434"/>
    </source>
</evidence>
<feature type="transmembrane region" description="Helical" evidence="1">
    <location>
        <begin position="61"/>
        <end position="82"/>
    </location>
</feature>
<name>A0A2P7Q227_9FIRM</name>
<organism evidence="2 3">
    <name type="scientific">Peptostreptococcus russellii</name>
    <dbReference type="NCBI Taxonomy" id="215200"/>
    <lineage>
        <taxon>Bacteria</taxon>
        <taxon>Bacillati</taxon>
        <taxon>Bacillota</taxon>
        <taxon>Clostridia</taxon>
        <taxon>Peptostreptococcales</taxon>
        <taxon>Peptostreptococcaceae</taxon>
        <taxon>Peptostreptococcus</taxon>
    </lineage>
</organism>
<evidence type="ECO:0000313" key="2">
    <source>
        <dbReference type="EMBL" id="PSJ32000.1"/>
    </source>
</evidence>